<dbReference type="Gene3D" id="1.25.40.20">
    <property type="entry name" value="Ankyrin repeat-containing domain"/>
    <property type="match status" value="1"/>
</dbReference>
<evidence type="ECO:0000313" key="6">
    <source>
        <dbReference type="Proteomes" id="UP000799777"/>
    </source>
</evidence>
<evidence type="ECO:0000313" key="5">
    <source>
        <dbReference type="EMBL" id="KAF2027279.1"/>
    </source>
</evidence>
<evidence type="ECO:0000256" key="4">
    <source>
        <dbReference type="SAM" id="MobiDB-lite"/>
    </source>
</evidence>
<dbReference type="EMBL" id="ML978229">
    <property type="protein sequence ID" value="KAF2027279.1"/>
    <property type="molecule type" value="Genomic_DNA"/>
</dbReference>
<organism evidence="5 6">
    <name type="scientific">Setomelanomma holmii</name>
    <dbReference type="NCBI Taxonomy" id="210430"/>
    <lineage>
        <taxon>Eukaryota</taxon>
        <taxon>Fungi</taxon>
        <taxon>Dikarya</taxon>
        <taxon>Ascomycota</taxon>
        <taxon>Pezizomycotina</taxon>
        <taxon>Dothideomycetes</taxon>
        <taxon>Pleosporomycetidae</taxon>
        <taxon>Pleosporales</taxon>
        <taxon>Pleosporineae</taxon>
        <taxon>Phaeosphaeriaceae</taxon>
        <taxon>Setomelanomma</taxon>
    </lineage>
</organism>
<dbReference type="PROSITE" id="PS50297">
    <property type="entry name" value="ANK_REP_REGION"/>
    <property type="match status" value="2"/>
</dbReference>
<proteinExistence type="predicted"/>
<protein>
    <submittedName>
        <fullName evidence="5">Ankyrin</fullName>
    </submittedName>
</protein>
<dbReference type="PANTHER" id="PTHR24173:SF74">
    <property type="entry name" value="ANKYRIN REPEAT DOMAIN-CONTAINING PROTEIN 16"/>
    <property type="match status" value="1"/>
</dbReference>
<keyword evidence="6" id="KW-1185">Reference proteome</keyword>
<dbReference type="SMART" id="SM00248">
    <property type="entry name" value="ANK"/>
    <property type="match status" value="4"/>
</dbReference>
<sequence length="328" mass="35895">MVDIRELASAAVPLQPPLEVGSSPHSCVHTSTISPSRRLRRAILLNDLPLVKRIIRNNPQKLRNPDFEDKSNTSLHLAAKHGFTQIAEFLIDQGHEEEMVSRNNEFETPLMLAAAAGKEDMGVTLAKRFPECIPWQDKAGLDALMLSCKSGAGTLHLIPTLILHGPSVLTNSDTSGNTALHHASAAGELKALRMLLQYGANPLASNAYSWTPVHYSATPAAEAYFKTLIIDFEKNKAEVKREMRERERQRNAGVRLVTDQEELGGSGPAAQVGDRQRARDDAAIAGLPAPGMEWSPVEKRRAMTPTEGRGWTFTPDGMRPRAETGESI</sequence>
<reference evidence="5" key="1">
    <citation type="journal article" date="2020" name="Stud. Mycol.">
        <title>101 Dothideomycetes genomes: a test case for predicting lifestyles and emergence of pathogens.</title>
        <authorList>
            <person name="Haridas S."/>
            <person name="Albert R."/>
            <person name="Binder M."/>
            <person name="Bloem J."/>
            <person name="Labutti K."/>
            <person name="Salamov A."/>
            <person name="Andreopoulos B."/>
            <person name="Baker S."/>
            <person name="Barry K."/>
            <person name="Bills G."/>
            <person name="Bluhm B."/>
            <person name="Cannon C."/>
            <person name="Castanera R."/>
            <person name="Culley D."/>
            <person name="Daum C."/>
            <person name="Ezra D."/>
            <person name="Gonzalez J."/>
            <person name="Henrissat B."/>
            <person name="Kuo A."/>
            <person name="Liang C."/>
            <person name="Lipzen A."/>
            <person name="Lutzoni F."/>
            <person name="Magnuson J."/>
            <person name="Mondo S."/>
            <person name="Nolan M."/>
            <person name="Ohm R."/>
            <person name="Pangilinan J."/>
            <person name="Park H.-J."/>
            <person name="Ramirez L."/>
            <person name="Alfaro M."/>
            <person name="Sun H."/>
            <person name="Tritt A."/>
            <person name="Yoshinaga Y."/>
            <person name="Zwiers L.-H."/>
            <person name="Turgeon B."/>
            <person name="Goodwin S."/>
            <person name="Spatafora J."/>
            <person name="Crous P."/>
            <person name="Grigoriev I."/>
        </authorList>
    </citation>
    <scope>NUCLEOTIDE SEQUENCE</scope>
    <source>
        <strain evidence="5">CBS 110217</strain>
    </source>
</reference>
<feature type="repeat" description="ANK" evidence="3">
    <location>
        <begin position="70"/>
        <end position="102"/>
    </location>
</feature>
<name>A0A9P4H4V8_9PLEO</name>
<dbReference type="Proteomes" id="UP000799777">
    <property type="component" value="Unassembled WGS sequence"/>
</dbReference>
<evidence type="ECO:0000256" key="1">
    <source>
        <dbReference type="ARBA" id="ARBA00022737"/>
    </source>
</evidence>
<evidence type="ECO:0000256" key="2">
    <source>
        <dbReference type="ARBA" id="ARBA00023043"/>
    </source>
</evidence>
<dbReference type="OrthoDB" id="823504at2759"/>
<feature type="repeat" description="ANK" evidence="3">
    <location>
        <begin position="175"/>
        <end position="207"/>
    </location>
</feature>
<dbReference type="InterPro" id="IPR002110">
    <property type="entry name" value="Ankyrin_rpt"/>
</dbReference>
<dbReference type="AlphaFoldDB" id="A0A9P4H4V8"/>
<dbReference type="PANTHER" id="PTHR24173">
    <property type="entry name" value="ANKYRIN REPEAT CONTAINING"/>
    <property type="match status" value="1"/>
</dbReference>
<keyword evidence="2 3" id="KW-0040">ANK repeat</keyword>
<dbReference type="Pfam" id="PF12796">
    <property type="entry name" value="Ank_2"/>
    <property type="match status" value="2"/>
</dbReference>
<feature type="compositionally biased region" description="Basic and acidic residues" evidence="4">
    <location>
        <begin position="318"/>
        <end position="328"/>
    </location>
</feature>
<dbReference type="SUPFAM" id="SSF48403">
    <property type="entry name" value="Ankyrin repeat"/>
    <property type="match status" value="1"/>
</dbReference>
<accession>A0A9P4H4V8</accession>
<gene>
    <name evidence="5" type="ORF">EK21DRAFT_102710</name>
</gene>
<keyword evidence="1" id="KW-0677">Repeat</keyword>
<comment type="caution">
    <text evidence="5">The sequence shown here is derived from an EMBL/GenBank/DDBJ whole genome shotgun (WGS) entry which is preliminary data.</text>
</comment>
<dbReference type="PROSITE" id="PS50088">
    <property type="entry name" value="ANK_REPEAT"/>
    <property type="match status" value="2"/>
</dbReference>
<evidence type="ECO:0000256" key="3">
    <source>
        <dbReference type="PROSITE-ProRule" id="PRU00023"/>
    </source>
</evidence>
<feature type="region of interest" description="Disordered" evidence="4">
    <location>
        <begin position="243"/>
        <end position="328"/>
    </location>
</feature>
<dbReference type="InterPro" id="IPR036770">
    <property type="entry name" value="Ankyrin_rpt-contain_sf"/>
</dbReference>